<proteinExistence type="predicted"/>
<gene>
    <name evidence="1" type="ORF">DPMN_162458</name>
</gene>
<accession>A0A9D4ERJ6</accession>
<comment type="caution">
    <text evidence="1">The sequence shown here is derived from an EMBL/GenBank/DDBJ whole genome shotgun (WGS) entry which is preliminary data.</text>
</comment>
<dbReference type="EMBL" id="JAIWYP010000008">
    <property type="protein sequence ID" value="KAH3784501.1"/>
    <property type="molecule type" value="Genomic_DNA"/>
</dbReference>
<name>A0A9D4ERJ6_DREPO</name>
<evidence type="ECO:0000313" key="1">
    <source>
        <dbReference type="EMBL" id="KAH3784501.1"/>
    </source>
</evidence>
<reference evidence="1" key="2">
    <citation type="submission" date="2020-11" db="EMBL/GenBank/DDBJ databases">
        <authorList>
            <person name="McCartney M.A."/>
            <person name="Auch B."/>
            <person name="Kono T."/>
            <person name="Mallez S."/>
            <person name="Becker A."/>
            <person name="Gohl D.M."/>
            <person name="Silverstein K.A.T."/>
            <person name="Koren S."/>
            <person name="Bechman K.B."/>
            <person name="Herman A."/>
            <person name="Abrahante J.E."/>
            <person name="Garbe J."/>
        </authorList>
    </citation>
    <scope>NUCLEOTIDE SEQUENCE</scope>
    <source>
        <strain evidence="1">Duluth1</strain>
        <tissue evidence="1">Whole animal</tissue>
    </source>
</reference>
<protein>
    <submittedName>
        <fullName evidence="1">Uncharacterized protein</fullName>
    </submittedName>
</protein>
<sequence length="77" mass="8814">MKLIKTSSRSRLRSATLNTLMTIKLLSESTENFQPEEAVDKLMVMFSDLFCTFMITVLFEVTIKHQCGNKLSFFNSA</sequence>
<evidence type="ECO:0000313" key="2">
    <source>
        <dbReference type="Proteomes" id="UP000828390"/>
    </source>
</evidence>
<dbReference type="AlphaFoldDB" id="A0A9D4ERJ6"/>
<keyword evidence="2" id="KW-1185">Reference proteome</keyword>
<reference evidence="1" key="1">
    <citation type="journal article" date="2019" name="bioRxiv">
        <title>The Genome of the Zebra Mussel, Dreissena polymorpha: A Resource for Invasive Species Research.</title>
        <authorList>
            <person name="McCartney M.A."/>
            <person name="Auch B."/>
            <person name="Kono T."/>
            <person name="Mallez S."/>
            <person name="Zhang Y."/>
            <person name="Obille A."/>
            <person name="Becker A."/>
            <person name="Abrahante J.E."/>
            <person name="Garbe J."/>
            <person name="Badalamenti J.P."/>
            <person name="Herman A."/>
            <person name="Mangelson H."/>
            <person name="Liachko I."/>
            <person name="Sullivan S."/>
            <person name="Sone E.D."/>
            <person name="Koren S."/>
            <person name="Silverstein K.A.T."/>
            <person name="Beckman K.B."/>
            <person name="Gohl D.M."/>
        </authorList>
    </citation>
    <scope>NUCLEOTIDE SEQUENCE</scope>
    <source>
        <strain evidence="1">Duluth1</strain>
        <tissue evidence="1">Whole animal</tissue>
    </source>
</reference>
<dbReference type="Proteomes" id="UP000828390">
    <property type="component" value="Unassembled WGS sequence"/>
</dbReference>
<organism evidence="1 2">
    <name type="scientific">Dreissena polymorpha</name>
    <name type="common">Zebra mussel</name>
    <name type="synonym">Mytilus polymorpha</name>
    <dbReference type="NCBI Taxonomy" id="45954"/>
    <lineage>
        <taxon>Eukaryota</taxon>
        <taxon>Metazoa</taxon>
        <taxon>Spiralia</taxon>
        <taxon>Lophotrochozoa</taxon>
        <taxon>Mollusca</taxon>
        <taxon>Bivalvia</taxon>
        <taxon>Autobranchia</taxon>
        <taxon>Heteroconchia</taxon>
        <taxon>Euheterodonta</taxon>
        <taxon>Imparidentia</taxon>
        <taxon>Neoheterodontei</taxon>
        <taxon>Myida</taxon>
        <taxon>Dreissenoidea</taxon>
        <taxon>Dreissenidae</taxon>
        <taxon>Dreissena</taxon>
    </lineage>
</organism>